<dbReference type="AlphaFoldDB" id="A0A6A5GIJ2"/>
<dbReference type="KEGG" id="crq:GCK72_020799"/>
<name>A0A6A5GIJ2_CAERE</name>
<evidence type="ECO:0000313" key="3">
    <source>
        <dbReference type="Proteomes" id="UP000483820"/>
    </source>
</evidence>
<dbReference type="SUPFAM" id="SSF81383">
    <property type="entry name" value="F-box domain"/>
    <property type="match status" value="1"/>
</dbReference>
<dbReference type="PANTHER" id="PTHR23015:SF4">
    <property type="entry name" value="DUF38 DOMAIN-CONTAINING PROTEIN-RELATED"/>
    <property type="match status" value="1"/>
</dbReference>
<dbReference type="CDD" id="cd22150">
    <property type="entry name" value="F-box_CeFBXA-like"/>
    <property type="match status" value="1"/>
</dbReference>
<dbReference type="Proteomes" id="UP000483820">
    <property type="component" value="Chromosome V"/>
</dbReference>
<dbReference type="EMBL" id="WUAV01000005">
    <property type="protein sequence ID" value="KAF1754239.1"/>
    <property type="molecule type" value="Genomic_DNA"/>
</dbReference>
<reference evidence="2 3" key="1">
    <citation type="submission" date="2019-12" db="EMBL/GenBank/DDBJ databases">
        <title>Chromosome-level assembly of the Caenorhabditis remanei genome.</title>
        <authorList>
            <person name="Teterina A.A."/>
            <person name="Willis J.H."/>
            <person name="Phillips P.C."/>
        </authorList>
    </citation>
    <scope>NUCLEOTIDE SEQUENCE [LARGE SCALE GENOMIC DNA]</scope>
    <source>
        <strain evidence="2 3">PX506</strain>
        <tissue evidence="2">Whole organism</tissue>
    </source>
</reference>
<dbReference type="PANTHER" id="PTHR23015">
    <property type="entry name" value="UNCHARACTERIZED C.ELEGANS PROTEIN"/>
    <property type="match status" value="1"/>
</dbReference>
<evidence type="ECO:0000259" key="1">
    <source>
        <dbReference type="PROSITE" id="PS50181"/>
    </source>
</evidence>
<comment type="caution">
    <text evidence="2">The sequence shown here is derived from an EMBL/GenBank/DDBJ whole genome shotgun (WGS) entry which is preliminary data.</text>
</comment>
<dbReference type="PROSITE" id="PS50181">
    <property type="entry name" value="FBOX"/>
    <property type="match status" value="1"/>
</dbReference>
<dbReference type="Pfam" id="PF01827">
    <property type="entry name" value="FTH"/>
    <property type="match status" value="1"/>
</dbReference>
<accession>A0A6A5GIJ2</accession>
<protein>
    <recommendedName>
        <fullName evidence="1">F-box domain-containing protein</fullName>
    </recommendedName>
</protein>
<sequence length="388" mass="45672">MASSTQKCVQIFYNALVDEERLVEIFGPLNGNEWTRGRKEWEFDAADRQGKMANLLDLPDLVMSNVLGYLDLNSVLTLRKVNRGLREFVDEEKQDFKIKTLHIWLEPDNVHLELFIDEKNPIQVEYNRTEGDTTSVSYTRRTTVNLDVMKACTNDLEIILKNQKSIFREIGVSVHLEDYVDRSKNDEYEAKLRERTEPFLADLKRILGSRNHKIRTRFLRMDVIDQFQVMAVLPYLCPETLREMTLRTSSSVEGQTLEMDEIVKLEQWKRLRKFLSEGFIITEPLHHFAHFSTLLHTSMKTVNTDELWMLKEEVMTSPTPKYFNFDYCEFVDEERLVEVFGPQMNENEWMDVKKEWKFIAADGQEKVKITVWDGLETIEIKHACSVSY</sequence>
<gene>
    <name evidence="2" type="ORF">GCK72_020799</name>
</gene>
<dbReference type="CTD" id="78777014"/>
<dbReference type="SMART" id="SM00256">
    <property type="entry name" value="FBOX"/>
    <property type="match status" value="1"/>
</dbReference>
<dbReference type="GO" id="GO:0045087">
    <property type="term" value="P:innate immune response"/>
    <property type="evidence" value="ECO:0007669"/>
    <property type="project" value="TreeGrafter"/>
</dbReference>
<organism evidence="2 3">
    <name type="scientific">Caenorhabditis remanei</name>
    <name type="common">Caenorhabditis vulgaris</name>
    <dbReference type="NCBI Taxonomy" id="31234"/>
    <lineage>
        <taxon>Eukaryota</taxon>
        <taxon>Metazoa</taxon>
        <taxon>Ecdysozoa</taxon>
        <taxon>Nematoda</taxon>
        <taxon>Chromadorea</taxon>
        <taxon>Rhabditida</taxon>
        <taxon>Rhabditina</taxon>
        <taxon>Rhabditomorpha</taxon>
        <taxon>Rhabditoidea</taxon>
        <taxon>Rhabditidae</taxon>
        <taxon>Peloderinae</taxon>
        <taxon>Caenorhabditis</taxon>
    </lineage>
</organism>
<dbReference type="Pfam" id="PF00646">
    <property type="entry name" value="F-box"/>
    <property type="match status" value="1"/>
</dbReference>
<dbReference type="InterPro" id="IPR040161">
    <property type="entry name" value="FB224"/>
</dbReference>
<dbReference type="InterPro" id="IPR001810">
    <property type="entry name" value="F-box_dom"/>
</dbReference>
<dbReference type="InterPro" id="IPR002900">
    <property type="entry name" value="DUF38/FTH_CAE_spp"/>
</dbReference>
<dbReference type="InterPro" id="IPR036047">
    <property type="entry name" value="F-box-like_dom_sf"/>
</dbReference>
<feature type="domain" description="F-box" evidence="1">
    <location>
        <begin position="52"/>
        <end position="101"/>
    </location>
</feature>
<dbReference type="RefSeq" id="XP_053582713.1">
    <property type="nucleotide sequence ID" value="XM_053733800.1"/>
</dbReference>
<evidence type="ECO:0000313" key="2">
    <source>
        <dbReference type="EMBL" id="KAF1754239.1"/>
    </source>
</evidence>
<dbReference type="GeneID" id="78777014"/>
<proteinExistence type="predicted"/>